<evidence type="ECO:0000313" key="1">
    <source>
        <dbReference type="EMBL" id="MBC9226870.1"/>
    </source>
</evidence>
<keyword evidence="3" id="KW-1185">Reference proteome</keyword>
<evidence type="ECO:0000313" key="2">
    <source>
        <dbReference type="EMBL" id="QNL94345.1"/>
    </source>
</evidence>
<dbReference type="Proteomes" id="UP000515871">
    <property type="component" value="Chromosome"/>
</dbReference>
<dbReference type="InterPro" id="IPR039366">
    <property type="entry name" value="Pilotin"/>
</dbReference>
<dbReference type="AlphaFoldDB" id="A0A8I0K364"/>
<dbReference type="RefSeq" id="WP_154597344.1">
    <property type="nucleotide sequence ID" value="NZ_CP060587.1"/>
</dbReference>
<evidence type="ECO:0000313" key="3">
    <source>
        <dbReference type="Proteomes" id="UP000515871"/>
    </source>
</evidence>
<dbReference type="Proteomes" id="UP000620591">
    <property type="component" value="Unassembled WGS sequence"/>
</dbReference>
<keyword evidence="1" id="KW-0449">Lipoprotein</keyword>
<proteinExistence type="predicted"/>
<evidence type="ECO:0000313" key="4">
    <source>
        <dbReference type="Proteomes" id="UP000620591"/>
    </source>
</evidence>
<protein>
    <submittedName>
        <fullName evidence="1">YbaY family lipoprotein</fullName>
    </submittedName>
</protein>
<dbReference type="EMBL" id="CP060587">
    <property type="protein sequence ID" value="QNL94345.1"/>
    <property type="molecule type" value="Genomic_DNA"/>
</dbReference>
<dbReference type="EMBL" id="JACTVM010000003">
    <property type="protein sequence ID" value="MBC9226870.1"/>
    <property type="molecule type" value="Genomic_DNA"/>
</dbReference>
<gene>
    <name evidence="2" type="ORF">H9L21_14905</name>
    <name evidence="1" type="ORF">IBG24_11120</name>
</gene>
<name>A0A8I0K364_9ACTN</name>
<accession>A0A8I0K364</accession>
<dbReference type="Pfam" id="PF09619">
    <property type="entry name" value="YscW"/>
    <property type="match status" value="1"/>
</dbReference>
<sequence>MPLLTVSGSLLVREVSEIPPGAIATVKVVDDAGEVLAAAALETDEVPAPFSVTLDDEMVRGDLFVWAFLRASDGSGYGTLELVPADLGTVELNRIGD</sequence>
<organism evidence="1 4">
    <name type="scientific">Aeromicrobium senzhongii</name>
    <dbReference type="NCBI Taxonomy" id="2663859"/>
    <lineage>
        <taxon>Bacteria</taxon>
        <taxon>Bacillati</taxon>
        <taxon>Actinomycetota</taxon>
        <taxon>Actinomycetes</taxon>
        <taxon>Propionibacteriales</taxon>
        <taxon>Nocardioidaceae</taxon>
        <taxon>Aeromicrobium</taxon>
    </lineage>
</organism>
<reference evidence="1" key="1">
    <citation type="submission" date="2020-09" db="EMBL/GenBank/DDBJ databases">
        <title>Novel species in genus Aeromicrobium.</title>
        <authorList>
            <person name="Zhang G."/>
        </authorList>
    </citation>
    <scope>NUCLEOTIDE SEQUENCE</scope>
    <source>
        <strain evidence="3">zg-629</strain>
        <strain evidence="2">Zg-629</strain>
        <strain evidence="1">Zg-636</strain>
    </source>
</reference>